<name>A0A4S8KUH4_DENBC</name>
<dbReference type="EMBL" id="ML180014">
    <property type="protein sequence ID" value="THU79537.1"/>
    <property type="molecule type" value="Genomic_DNA"/>
</dbReference>
<proteinExistence type="inferred from homology"/>
<evidence type="ECO:0000313" key="12">
    <source>
        <dbReference type="Proteomes" id="UP000297245"/>
    </source>
</evidence>
<feature type="binding site" description="axial binding residue" evidence="9">
    <location>
        <position position="444"/>
    </location>
    <ligand>
        <name>heme</name>
        <dbReference type="ChEBI" id="CHEBI:30413"/>
    </ligand>
    <ligandPart>
        <name>Fe</name>
        <dbReference type="ChEBI" id="CHEBI:18248"/>
    </ligandPart>
</feature>
<protein>
    <submittedName>
        <fullName evidence="11">Cytochrome P450</fullName>
    </submittedName>
</protein>
<keyword evidence="4 9" id="KW-0349">Heme</keyword>
<reference evidence="11 12" key="1">
    <citation type="journal article" date="2019" name="Nat. Ecol. Evol.">
        <title>Megaphylogeny resolves global patterns of mushroom evolution.</title>
        <authorList>
            <person name="Varga T."/>
            <person name="Krizsan K."/>
            <person name="Foldi C."/>
            <person name="Dima B."/>
            <person name="Sanchez-Garcia M."/>
            <person name="Sanchez-Ramirez S."/>
            <person name="Szollosi G.J."/>
            <person name="Szarkandi J.G."/>
            <person name="Papp V."/>
            <person name="Albert L."/>
            <person name="Andreopoulos W."/>
            <person name="Angelini C."/>
            <person name="Antonin V."/>
            <person name="Barry K.W."/>
            <person name="Bougher N.L."/>
            <person name="Buchanan P."/>
            <person name="Buyck B."/>
            <person name="Bense V."/>
            <person name="Catcheside P."/>
            <person name="Chovatia M."/>
            <person name="Cooper J."/>
            <person name="Damon W."/>
            <person name="Desjardin D."/>
            <person name="Finy P."/>
            <person name="Geml J."/>
            <person name="Haridas S."/>
            <person name="Hughes K."/>
            <person name="Justo A."/>
            <person name="Karasinski D."/>
            <person name="Kautmanova I."/>
            <person name="Kiss B."/>
            <person name="Kocsube S."/>
            <person name="Kotiranta H."/>
            <person name="LaButti K.M."/>
            <person name="Lechner B.E."/>
            <person name="Liimatainen K."/>
            <person name="Lipzen A."/>
            <person name="Lukacs Z."/>
            <person name="Mihaltcheva S."/>
            <person name="Morgado L.N."/>
            <person name="Niskanen T."/>
            <person name="Noordeloos M.E."/>
            <person name="Ohm R.A."/>
            <person name="Ortiz-Santana B."/>
            <person name="Ovrebo C."/>
            <person name="Racz N."/>
            <person name="Riley R."/>
            <person name="Savchenko A."/>
            <person name="Shiryaev A."/>
            <person name="Soop K."/>
            <person name="Spirin V."/>
            <person name="Szebenyi C."/>
            <person name="Tomsovsky M."/>
            <person name="Tulloss R.E."/>
            <person name="Uehling J."/>
            <person name="Grigoriev I.V."/>
            <person name="Vagvolgyi C."/>
            <person name="Papp T."/>
            <person name="Martin F.M."/>
            <person name="Miettinen O."/>
            <person name="Hibbett D.S."/>
            <person name="Nagy L.G."/>
        </authorList>
    </citation>
    <scope>NUCLEOTIDE SEQUENCE [LARGE SCALE GENOMIC DNA]</scope>
    <source>
        <strain evidence="11 12">CBS 962.96</strain>
    </source>
</reference>
<evidence type="ECO:0000256" key="2">
    <source>
        <dbReference type="ARBA" id="ARBA00005179"/>
    </source>
</evidence>
<evidence type="ECO:0000256" key="7">
    <source>
        <dbReference type="ARBA" id="ARBA00023004"/>
    </source>
</evidence>
<dbReference type="InterPro" id="IPR001128">
    <property type="entry name" value="Cyt_P450"/>
</dbReference>
<evidence type="ECO:0000256" key="1">
    <source>
        <dbReference type="ARBA" id="ARBA00001971"/>
    </source>
</evidence>
<keyword evidence="7 9" id="KW-0408">Iron</keyword>
<evidence type="ECO:0000256" key="9">
    <source>
        <dbReference type="PIRSR" id="PIRSR602401-1"/>
    </source>
</evidence>
<dbReference type="GO" id="GO:0004497">
    <property type="term" value="F:monooxygenase activity"/>
    <property type="evidence" value="ECO:0007669"/>
    <property type="project" value="UniProtKB-KW"/>
</dbReference>
<keyword evidence="10" id="KW-1133">Transmembrane helix</keyword>
<comment type="cofactor">
    <cofactor evidence="1 9">
        <name>heme</name>
        <dbReference type="ChEBI" id="CHEBI:30413"/>
    </cofactor>
</comment>
<evidence type="ECO:0000256" key="8">
    <source>
        <dbReference type="ARBA" id="ARBA00023033"/>
    </source>
</evidence>
<dbReference type="GO" id="GO:0016705">
    <property type="term" value="F:oxidoreductase activity, acting on paired donors, with incorporation or reduction of molecular oxygen"/>
    <property type="evidence" value="ECO:0007669"/>
    <property type="project" value="InterPro"/>
</dbReference>
<dbReference type="Proteomes" id="UP000297245">
    <property type="component" value="Unassembled WGS sequence"/>
</dbReference>
<keyword evidence="12" id="KW-1185">Reference proteome</keyword>
<dbReference type="PANTHER" id="PTHR46300">
    <property type="entry name" value="P450, PUTATIVE (EUROFUNG)-RELATED-RELATED"/>
    <property type="match status" value="1"/>
</dbReference>
<dbReference type="GO" id="GO:0005506">
    <property type="term" value="F:iron ion binding"/>
    <property type="evidence" value="ECO:0007669"/>
    <property type="project" value="InterPro"/>
</dbReference>
<comment type="similarity">
    <text evidence="3">Belongs to the cytochrome P450 family.</text>
</comment>
<evidence type="ECO:0000256" key="10">
    <source>
        <dbReference type="SAM" id="Phobius"/>
    </source>
</evidence>
<dbReference type="InterPro" id="IPR002401">
    <property type="entry name" value="Cyt_P450_E_grp-I"/>
</dbReference>
<evidence type="ECO:0000313" key="11">
    <source>
        <dbReference type="EMBL" id="THU79537.1"/>
    </source>
</evidence>
<evidence type="ECO:0000256" key="3">
    <source>
        <dbReference type="ARBA" id="ARBA00010617"/>
    </source>
</evidence>
<dbReference type="PRINTS" id="PR00463">
    <property type="entry name" value="EP450I"/>
</dbReference>
<dbReference type="PANTHER" id="PTHR46300:SF5">
    <property type="entry name" value="CYTOCHROME P450"/>
    <property type="match status" value="1"/>
</dbReference>
<evidence type="ECO:0000256" key="4">
    <source>
        <dbReference type="ARBA" id="ARBA00022617"/>
    </source>
</evidence>
<dbReference type="SUPFAM" id="SSF48264">
    <property type="entry name" value="Cytochrome P450"/>
    <property type="match status" value="1"/>
</dbReference>
<dbReference type="AlphaFoldDB" id="A0A4S8KUH4"/>
<dbReference type="GO" id="GO:0020037">
    <property type="term" value="F:heme binding"/>
    <property type="evidence" value="ECO:0007669"/>
    <property type="project" value="InterPro"/>
</dbReference>
<dbReference type="Pfam" id="PF00067">
    <property type="entry name" value="p450"/>
    <property type="match status" value="1"/>
</dbReference>
<dbReference type="Gene3D" id="1.10.630.10">
    <property type="entry name" value="Cytochrome P450"/>
    <property type="match status" value="1"/>
</dbReference>
<feature type="transmembrane region" description="Helical" evidence="10">
    <location>
        <begin position="15"/>
        <end position="32"/>
    </location>
</feature>
<dbReference type="InterPro" id="IPR050364">
    <property type="entry name" value="Cytochrome_P450_fung"/>
</dbReference>
<gene>
    <name evidence="11" type="ORF">K435DRAFT_697575</name>
</gene>
<keyword evidence="10" id="KW-0472">Membrane</keyword>
<comment type="pathway">
    <text evidence="2">Secondary metabolite biosynthesis.</text>
</comment>
<dbReference type="OrthoDB" id="2789670at2759"/>
<evidence type="ECO:0000256" key="5">
    <source>
        <dbReference type="ARBA" id="ARBA00022723"/>
    </source>
</evidence>
<sequence length="463" mass="51760">MVLKIASPEFNLDQILAWALLISASSVLLIIFQRVLHAIRHAVSLPYPPGPPAPNFLLGHFGKLPMKKPCLDYMEMSKEYGDLIHFRSLTQHIVILNSVELAMDLLGKQARHSSDRPYTTAMDKYAGWDANIGFISHDDKWRSSRKVFHESFRAAVVDKYYPVQIEKVYNFLRSLASDQLGLSSDKLLDLSESIMITIIYGLNIVSNNEDLPQAAKSAVDAGDYMLLPGYDTWKTIPFVHILAKLGFFPLQRSIRPIITAIKEGPFQEAMKAMKTDSRPSLVGELVANHNAKGGSKDEIEHIKNLGFTATAAAADTTVSAISTFIFAMSLNPHVQTKAKEEINNVLGVGKIPQFSDRESLPYVEAIYREVMRWHPALPLGVPHKTTQALVYNGYYLPKAIRAMGHNETIYPNPNQFDPERHLRHDGTFPDINSIHAYGFGRRVCAGRYVADTTIWIAIACVLA</sequence>
<keyword evidence="6" id="KW-0560">Oxidoreductase</keyword>
<dbReference type="InterPro" id="IPR036396">
    <property type="entry name" value="Cyt_P450_sf"/>
</dbReference>
<keyword evidence="5 9" id="KW-0479">Metal-binding</keyword>
<keyword evidence="10" id="KW-0812">Transmembrane</keyword>
<organism evidence="11 12">
    <name type="scientific">Dendrothele bispora (strain CBS 962.96)</name>
    <dbReference type="NCBI Taxonomy" id="1314807"/>
    <lineage>
        <taxon>Eukaryota</taxon>
        <taxon>Fungi</taxon>
        <taxon>Dikarya</taxon>
        <taxon>Basidiomycota</taxon>
        <taxon>Agaricomycotina</taxon>
        <taxon>Agaricomycetes</taxon>
        <taxon>Agaricomycetidae</taxon>
        <taxon>Agaricales</taxon>
        <taxon>Agaricales incertae sedis</taxon>
        <taxon>Dendrothele</taxon>
    </lineage>
</organism>
<accession>A0A4S8KUH4</accession>
<keyword evidence="8" id="KW-0503">Monooxygenase</keyword>
<evidence type="ECO:0000256" key="6">
    <source>
        <dbReference type="ARBA" id="ARBA00023002"/>
    </source>
</evidence>